<name>R0G8T1_9BRAS</name>
<gene>
    <name evidence="1" type="ORF">CARUB_v10015175mg</name>
</gene>
<reference evidence="2" key="1">
    <citation type="journal article" date="2013" name="Nat. Genet.">
        <title>The Capsella rubella genome and the genomic consequences of rapid mating system evolution.</title>
        <authorList>
            <person name="Slotte T."/>
            <person name="Hazzouri K.M."/>
            <person name="Agren J.A."/>
            <person name="Koenig D."/>
            <person name="Maumus F."/>
            <person name="Guo Y.L."/>
            <person name="Steige K."/>
            <person name="Platts A.E."/>
            <person name="Escobar J.S."/>
            <person name="Newman L.K."/>
            <person name="Wang W."/>
            <person name="Mandakova T."/>
            <person name="Vello E."/>
            <person name="Smith L.M."/>
            <person name="Henz S.R."/>
            <person name="Steffen J."/>
            <person name="Takuno S."/>
            <person name="Brandvain Y."/>
            <person name="Coop G."/>
            <person name="Andolfatto P."/>
            <person name="Hu T.T."/>
            <person name="Blanchette M."/>
            <person name="Clark R.M."/>
            <person name="Quesneville H."/>
            <person name="Nordborg M."/>
            <person name="Gaut B.S."/>
            <person name="Lysak M.A."/>
            <person name="Jenkins J."/>
            <person name="Grimwood J."/>
            <person name="Chapman J."/>
            <person name="Prochnik S."/>
            <person name="Shu S."/>
            <person name="Rokhsar D."/>
            <person name="Schmutz J."/>
            <person name="Weigel D."/>
            <person name="Wright S.I."/>
        </authorList>
    </citation>
    <scope>NUCLEOTIDE SEQUENCE [LARGE SCALE GENOMIC DNA]</scope>
    <source>
        <strain evidence="2">cv. Monte Gargano</strain>
    </source>
</reference>
<protein>
    <submittedName>
        <fullName evidence="1">Uncharacterized protein</fullName>
    </submittedName>
</protein>
<dbReference type="Proteomes" id="UP000029121">
    <property type="component" value="Unassembled WGS sequence"/>
</dbReference>
<evidence type="ECO:0000313" key="2">
    <source>
        <dbReference type="Proteomes" id="UP000029121"/>
    </source>
</evidence>
<evidence type="ECO:0000313" key="1">
    <source>
        <dbReference type="EMBL" id="EOA31936.1"/>
    </source>
</evidence>
<dbReference type="EMBL" id="KB870807">
    <property type="protein sequence ID" value="EOA31936.1"/>
    <property type="molecule type" value="Genomic_DNA"/>
</dbReference>
<feature type="non-terminal residue" evidence="1">
    <location>
        <position position="1"/>
    </location>
</feature>
<keyword evidence="2" id="KW-1185">Reference proteome</keyword>
<organism evidence="1 2">
    <name type="scientific">Capsella rubella</name>
    <dbReference type="NCBI Taxonomy" id="81985"/>
    <lineage>
        <taxon>Eukaryota</taxon>
        <taxon>Viridiplantae</taxon>
        <taxon>Streptophyta</taxon>
        <taxon>Embryophyta</taxon>
        <taxon>Tracheophyta</taxon>
        <taxon>Spermatophyta</taxon>
        <taxon>Magnoliopsida</taxon>
        <taxon>eudicotyledons</taxon>
        <taxon>Gunneridae</taxon>
        <taxon>Pentapetalae</taxon>
        <taxon>rosids</taxon>
        <taxon>malvids</taxon>
        <taxon>Brassicales</taxon>
        <taxon>Brassicaceae</taxon>
        <taxon>Camelineae</taxon>
        <taxon>Capsella</taxon>
    </lineage>
</organism>
<proteinExistence type="predicted"/>
<sequence>ARDDGIYLTNDNHHGKLMYTW</sequence>
<dbReference type="AlphaFoldDB" id="R0G8T1"/>
<accession>R0G8T1</accession>